<protein>
    <submittedName>
        <fullName evidence="2">Uncharacterized protein</fullName>
    </submittedName>
</protein>
<evidence type="ECO:0000313" key="2">
    <source>
        <dbReference type="EMBL" id="SMQ67006.1"/>
    </source>
</evidence>
<feature type="transmembrane region" description="Helical" evidence="1">
    <location>
        <begin position="57"/>
        <end position="76"/>
    </location>
</feature>
<dbReference type="EMBL" id="FXWJ01000002">
    <property type="protein sequence ID" value="SMQ67006.1"/>
    <property type="molecule type" value="Genomic_DNA"/>
</dbReference>
<evidence type="ECO:0000256" key="1">
    <source>
        <dbReference type="SAM" id="Phobius"/>
    </source>
</evidence>
<organism evidence="2 3">
    <name type="scientific">Plantibacter elymi</name>
    <name type="common">nom. nud.</name>
    <dbReference type="NCBI Taxonomy" id="199708"/>
    <lineage>
        <taxon>Bacteria</taxon>
        <taxon>Bacillati</taxon>
        <taxon>Actinomycetota</taxon>
        <taxon>Actinomycetes</taxon>
        <taxon>Micrococcales</taxon>
        <taxon>Microbacteriaceae</taxon>
        <taxon>Plantibacter</taxon>
    </lineage>
</organism>
<name>A0ABY1RAU4_9MICO</name>
<gene>
    <name evidence="2" type="ORF">SAMN06295909_1411</name>
</gene>
<dbReference type="RefSeq" id="WP_086473445.1">
    <property type="nucleotide sequence ID" value="NZ_FXWJ01000002.1"/>
</dbReference>
<sequence length="99" mass="10969">MTRFTRMMLTTFNDTGLPSEAAAEWQWINLDHVERIHEHVHEAPAREAPGRPGQPRYLAFLVLTFCSGALLALPAGRYDSDDAALDGLIHVRQTQLGAG</sequence>
<keyword evidence="3" id="KW-1185">Reference proteome</keyword>
<accession>A0ABY1RAU4</accession>
<dbReference type="Proteomes" id="UP000194464">
    <property type="component" value="Unassembled WGS sequence"/>
</dbReference>
<evidence type="ECO:0000313" key="3">
    <source>
        <dbReference type="Proteomes" id="UP000194464"/>
    </source>
</evidence>
<proteinExistence type="predicted"/>
<keyword evidence="1" id="KW-0472">Membrane</keyword>
<keyword evidence="1" id="KW-0812">Transmembrane</keyword>
<keyword evidence="1" id="KW-1133">Transmembrane helix</keyword>
<comment type="caution">
    <text evidence="2">The sequence shown here is derived from an EMBL/GenBank/DDBJ whole genome shotgun (WGS) entry which is preliminary data.</text>
</comment>
<reference evidence="2 3" key="1">
    <citation type="submission" date="2017-04" db="EMBL/GenBank/DDBJ databases">
        <authorList>
            <person name="Varghese N."/>
            <person name="Submissions S."/>
        </authorList>
    </citation>
    <scope>NUCLEOTIDE SEQUENCE [LARGE SCALE GENOMIC DNA]</scope>
    <source>
        <strain evidence="2 3">VKM Ac-1784</strain>
    </source>
</reference>